<keyword evidence="7" id="KW-0812">Transmembrane</keyword>
<evidence type="ECO:0000313" key="9">
    <source>
        <dbReference type="EMBL" id="PIU99436.1"/>
    </source>
</evidence>
<comment type="caution">
    <text evidence="9">The sequence shown here is derived from an EMBL/GenBank/DDBJ whole genome shotgun (WGS) entry which is preliminary data.</text>
</comment>
<evidence type="ECO:0000256" key="1">
    <source>
        <dbReference type="ARBA" id="ARBA00022722"/>
    </source>
</evidence>
<keyword evidence="7" id="KW-0472">Membrane</keyword>
<organism evidence="9 10">
    <name type="scientific">Candidatus Tagabacteria bacterium CG03_land_8_20_14_0_80_41_22</name>
    <dbReference type="NCBI Taxonomy" id="1975020"/>
    <lineage>
        <taxon>Bacteria</taxon>
        <taxon>Candidatus Tagaibacteriota</taxon>
    </lineage>
</organism>
<dbReference type="PANTHER" id="PTHR30319">
    <property type="entry name" value="PHENYLACETIC ACID REGULATOR-RELATED TRANSCRIPTIONAL REPRESSOR"/>
    <property type="match status" value="1"/>
</dbReference>
<dbReference type="EMBL" id="PEVG01000029">
    <property type="protein sequence ID" value="PIU99436.1"/>
    <property type="molecule type" value="Genomic_DNA"/>
</dbReference>
<evidence type="ECO:0000256" key="6">
    <source>
        <dbReference type="ARBA" id="ARBA00023118"/>
    </source>
</evidence>
<dbReference type="GO" id="GO:0043571">
    <property type="term" value="P:maintenance of CRISPR repeat elements"/>
    <property type="evidence" value="ECO:0007669"/>
    <property type="project" value="InterPro"/>
</dbReference>
<dbReference type="Pfam" id="PF20803">
    <property type="entry name" value="PaaX_M"/>
    <property type="match status" value="1"/>
</dbReference>
<keyword evidence="5" id="KW-0460">Magnesium</keyword>
<evidence type="ECO:0000256" key="5">
    <source>
        <dbReference type="ARBA" id="ARBA00022842"/>
    </source>
</evidence>
<keyword evidence="1" id="KW-0540">Nuclease</keyword>
<name>A0A2M7B8J1_9BACT</name>
<dbReference type="AlphaFoldDB" id="A0A2M7B8J1"/>
<dbReference type="GO" id="GO:0006351">
    <property type="term" value="P:DNA-templated transcription"/>
    <property type="evidence" value="ECO:0007669"/>
    <property type="project" value="TreeGrafter"/>
</dbReference>
<evidence type="ECO:0000256" key="3">
    <source>
        <dbReference type="ARBA" id="ARBA00022759"/>
    </source>
</evidence>
<keyword evidence="7" id="KW-1133">Transmembrane helix</keyword>
<dbReference type="Gene3D" id="3.30.70.2650">
    <property type="match status" value="1"/>
</dbReference>
<feature type="domain" description="Transcriptional repressor PaaX-like central Cas2-like" evidence="8">
    <location>
        <begin position="98"/>
        <end position="167"/>
    </location>
</feature>
<dbReference type="PANTHER" id="PTHR30319:SF1">
    <property type="entry name" value="TRANSCRIPTIONAL REPRESSOR PAAX"/>
    <property type="match status" value="1"/>
</dbReference>
<reference evidence="10" key="1">
    <citation type="submission" date="2017-09" db="EMBL/GenBank/DDBJ databases">
        <title>Depth-based differentiation of microbial function through sediment-hosted aquifers and enrichment of novel symbionts in the deep terrestrial subsurface.</title>
        <authorList>
            <person name="Probst A.J."/>
            <person name="Ladd B."/>
            <person name="Jarett J.K."/>
            <person name="Geller-Mcgrath D.E."/>
            <person name="Sieber C.M.K."/>
            <person name="Emerson J.B."/>
            <person name="Anantharaman K."/>
            <person name="Thomas B.C."/>
            <person name="Malmstrom R."/>
            <person name="Stieglmeier M."/>
            <person name="Klingl A."/>
            <person name="Woyke T."/>
            <person name="Ryan C.M."/>
            <person name="Banfield J.F."/>
        </authorList>
    </citation>
    <scope>NUCLEOTIDE SEQUENCE [LARGE SCALE GENOMIC DNA]</scope>
</reference>
<feature type="transmembrane region" description="Helical" evidence="7">
    <location>
        <begin position="6"/>
        <end position="24"/>
    </location>
</feature>
<dbReference type="GO" id="GO:0004521">
    <property type="term" value="F:RNA endonuclease activity"/>
    <property type="evidence" value="ECO:0007669"/>
    <property type="project" value="InterPro"/>
</dbReference>
<sequence>MKNYGTLIAKALGILASGFVLSLSRDKEQRFKLHRECDRLWNTIDRKQLYHVLRSLKLNGFVETIKKSQNVEKIYLNEKGKNKWLQCQLRNLKTRKAKTWDKKWRIVLFDIPESKRKIRDALRKKLKNLGFLEFQKSVFIYPYPARDEINFIINYFNIEDNVYYLEAPISPDYNFRKHFNLK</sequence>
<keyword evidence="6" id="KW-0051">Antiviral defense</keyword>
<keyword evidence="3 9" id="KW-0255">Endonuclease</keyword>
<evidence type="ECO:0000256" key="7">
    <source>
        <dbReference type="SAM" id="Phobius"/>
    </source>
</evidence>
<evidence type="ECO:0000256" key="2">
    <source>
        <dbReference type="ARBA" id="ARBA00022723"/>
    </source>
</evidence>
<evidence type="ECO:0000256" key="4">
    <source>
        <dbReference type="ARBA" id="ARBA00022801"/>
    </source>
</evidence>
<evidence type="ECO:0000313" key="10">
    <source>
        <dbReference type="Proteomes" id="UP000228561"/>
    </source>
</evidence>
<dbReference type="Proteomes" id="UP000228561">
    <property type="component" value="Unassembled WGS sequence"/>
</dbReference>
<gene>
    <name evidence="9" type="primary">cas2</name>
    <name evidence="9" type="ORF">COS58_02320</name>
</gene>
<proteinExistence type="predicted"/>
<evidence type="ECO:0000259" key="8">
    <source>
        <dbReference type="Pfam" id="PF20803"/>
    </source>
</evidence>
<dbReference type="InterPro" id="IPR048846">
    <property type="entry name" value="PaaX-like_central"/>
</dbReference>
<protein>
    <submittedName>
        <fullName evidence="9">CRISPR-associated endonuclease Cas2</fullName>
    </submittedName>
</protein>
<dbReference type="NCBIfam" id="TIGR01573">
    <property type="entry name" value="cas2"/>
    <property type="match status" value="1"/>
</dbReference>
<keyword evidence="2" id="KW-0479">Metal-binding</keyword>
<keyword evidence="4" id="KW-0378">Hydrolase</keyword>
<dbReference type="InterPro" id="IPR021127">
    <property type="entry name" value="CRISPR_associated_Cas2"/>
</dbReference>
<dbReference type="SUPFAM" id="SSF143430">
    <property type="entry name" value="TTP0101/SSO1404-like"/>
    <property type="match status" value="1"/>
</dbReference>
<accession>A0A2M7B8J1</accession>